<accession>A0AAX2JBH2</accession>
<dbReference type="Pfam" id="PF13279">
    <property type="entry name" value="4HBT_2"/>
    <property type="match status" value="1"/>
</dbReference>
<sequence length="131" mass="15240">MFSYKYKIVKEDINYGGHVGNERALLFFQFSRMAFFESLGFTELDLGDGIGVIQKNGYVEYNKELFLNDEIEIKITKIEIEKINFTCHYEIYNNAGEKVINGYTMLVCYDYTAKKIKRVPQGFKDKVEALA</sequence>
<proteinExistence type="predicted"/>
<dbReference type="EMBL" id="LS483487">
    <property type="protein sequence ID" value="SQJ04035.1"/>
    <property type="molecule type" value="Genomic_DNA"/>
</dbReference>
<dbReference type="RefSeq" id="WP_005980192.1">
    <property type="nucleotide sequence ID" value="NZ_CABKNW010000004.1"/>
</dbReference>
<keyword evidence="1 2" id="KW-0378">Hydrolase</keyword>
<reference evidence="2 3" key="1">
    <citation type="submission" date="2018-06" db="EMBL/GenBank/DDBJ databases">
        <authorList>
            <consortium name="Pathogen Informatics"/>
            <person name="Doyle S."/>
        </authorList>
    </citation>
    <scope>NUCLEOTIDE SEQUENCE [LARGE SCALE GENOMIC DNA]</scope>
    <source>
        <strain evidence="2 3">NCTC12112</strain>
    </source>
</reference>
<organism evidence="2 3">
    <name type="scientific">Fusobacterium ulcerans</name>
    <dbReference type="NCBI Taxonomy" id="861"/>
    <lineage>
        <taxon>Bacteria</taxon>
        <taxon>Fusobacteriati</taxon>
        <taxon>Fusobacteriota</taxon>
        <taxon>Fusobacteriia</taxon>
        <taxon>Fusobacteriales</taxon>
        <taxon>Fusobacteriaceae</taxon>
        <taxon>Fusobacterium</taxon>
    </lineage>
</organism>
<name>A0AAX2JBH2_9FUSO</name>
<gene>
    <name evidence="2" type="ORF">NCTC12112_01805</name>
</gene>
<dbReference type="InterPro" id="IPR029069">
    <property type="entry name" value="HotDog_dom_sf"/>
</dbReference>
<evidence type="ECO:0000313" key="3">
    <source>
        <dbReference type="Proteomes" id="UP000249008"/>
    </source>
</evidence>
<dbReference type="Gene3D" id="3.10.129.10">
    <property type="entry name" value="Hotdog Thioesterase"/>
    <property type="match status" value="1"/>
</dbReference>
<dbReference type="AlphaFoldDB" id="A0AAX2JBH2"/>
<evidence type="ECO:0000256" key="1">
    <source>
        <dbReference type="ARBA" id="ARBA00022801"/>
    </source>
</evidence>
<dbReference type="PANTHER" id="PTHR31793:SF37">
    <property type="entry name" value="ACYL-COA THIOESTER HYDROLASE YBGC"/>
    <property type="match status" value="1"/>
</dbReference>
<dbReference type="GeneID" id="78456343"/>
<protein>
    <submittedName>
        <fullName evidence="2">Acyl-CoA thioester hydrolase, YbgC/YbaW family</fullName>
    </submittedName>
</protein>
<evidence type="ECO:0000313" key="2">
    <source>
        <dbReference type="EMBL" id="SQJ04035.1"/>
    </source>
</evidence>
<dbReference type="KEGG" id="ful:C4N20_16060"/>
<dbReference type="Proteomes" id="UP000249008">
    <property type="component" value="Chromosome 1"/>
</dbReference>
<dbReference type="PANTHER" id="PTHR31793">
    <property type="entry name" value="4-HYDROXYBENZOYL-COA THIOESTERASE FAMILY MEMBER"/>
    <property type="match status" value="1"/>
</dbReference>
<dbReference type="SUPFAM" id="SSF54637">
    <property type="entry name" value="Thioesterase/thiol ester dehydrase-isomerase"/>
    <property type="match status" value="1"/>
</dbReference>
<dbReference type="CDD" id="cd00586">
    <property type="entry name" value="4HBT"/>
    <property type="match status" value="1"/>
</dbReference>
<dbReference type="InterPro" id="IPR050563">
    <property type="entry name" value="4-hydroxybenzoyl-CoA_TE"/>
</dbReference>
<dbReference type="GO" id="GO:0047617">
    <property type="term" value="F:fatty acyl-CoA hydrolase activity"/>
    <property type="evidence" value="ECO:0007669"/>
    <property type="project" value="TreeGrafter"/>
</dbReference>